<dbReference type="EMBL" id="JARBHB010000008">
    <property type="protein sequence ID" value="KAJ8877351.1"/>
    <property type="molecule type" value="Genomic_DNA"/>
</dbReference>
<evidence type="ECO:0000313" key="2">
    <source>
        <dbReference type="Proteomes" id="UP001159363"/>
    </source>
</evidence>
<protein>
    <recommendedName>
        <fullName evidence="3">Polyprotein</fullName>
    </recommendedName>
</protein>
<dbReference type="Proteomes" id="UP001159363">
    <property type="component" value="Chromosome 7"/>
</dbReference>
<sequence>MHARGNIPQLLWAEMVNTASYILNRTGPSSIKLIKKKKRTMKIMILCNMSWEEEFIEEQEENAQHERESQNLAEIGRPQRFDDYIMSTILDVTQLEEPAIHEEAVSSLRRKDWSGAMDSKMGSLTENET</sequence>
<proteinExistence type="predicted"/>
<reference evidence="1 2" key="1">
    <citation type="submission" date="2023-02" db="EMBL/GenBank/DDBJ databases">
        <title>LHISI_Scaffold_Assembly.</title>
        <authorList>
            <person name="Stuart O.P."/>
            <person name="Cleave R."/>
            <person name="Magrath M.J.L."/>
            <person name="Mikheyev A.S."/>
        </authorList>
    </citation>
    <scope>NUCLEOTIDE SEQUENCE [LARGE SCALE GENOMIC DNA]</scope>
    <source>
        <strain evidence="1">Daus_M_001</strain>
        <tissue evidence="1">Leg muscle</tissue>
    </source>
</reference>
<evidence type="ECO:0000313" key="1">
    <source>
        <dbReference type="EMBL" id="KAJ8877351.1"/>
    </source>
</evidence>
<keyword evidence="2" id="KW-1185">Reference proteome</keyword>
<evidence type="ECO:0008006" key="3">
    <source>
        <dbReference type="Google" id="ProtNLM"/>
    </source>
</evidence>
<comment type="caution">
    <text evidence="1">The sequence shown here is derived from an EMBL/GenBank/DDBJ whole genome shotgun (WGS) entry which is preliminary data.</text>
</comment>
<accession>A0ABQ9GZ76</accession>
<organism evidence="1 2">
    <name type="scientific">Dryococelus australis</name>
    <dbReference type="NCBI Taxonomy" id="614101"/>
    <lineage>
        <taxon>Eukaryota</taxon>
        <taxon>Metazoa</taxon>
        <taxon>Ecdysozoa</taxon>
        <taxon>Arthropoda</taxon>
        <taxon>Hexapoda</taxon>
        <taxon>Insecta</taxon>
        <taxon>Pterygota</taxon>
        <taxon>Neoptera</taxon>
        <taxon>Polyneoptera</taxon>
        <taxon>Phasmatodea</taxon>
        <taxon>Verophasmatodea</taxon>
        <taxon>Anareolatae</taxon>
        <taxon>Phasmatidae</taxon>
        <taxon>Eurycanthinae</taxon>
        <taxon>Dryococelus</taxon>
    </lineage>
</organism>
<name>A0ABQ9GZ76_9NEOP</name>
<gene>
    <name evidence="1" type="ORF">PR048_021805</name>
</gene>